<feature type="non-terminal residue" evidence="2">
    <location>
        <position position="392"/>
    </location>
</feature>
<comment type="caution">
    <text evidence="2">The sequence shown here is derived from an EMBL/GenBank/DDBJ whole genome shotgun (WGS) entry which is preliminary data.</text>
</comment>
<protein>
    <submittedName>
        <fullName evidence="2">Uncharacterized protein</fullName>
    </submittedName>
</protein>
<name>A0AA36JAR5_9DINO</name>
<feature type="compositionally biased region" description="Low complexity" evidence="1">
    <location>
        <begin position="1"/>
        <end position="16"/>
    </location>
</feature>
<dbReference type="AlphaFoldDB" id="A0AA36JAR5"/>
<feature type="region of interest" description="Disordered" evidence="1">
    <location>
        <begin position="146"/>
        <end position="285"/>
    </location>
</feature>
<dbReference type="EMBL" id="CAUJNA010003443">
    <property type="protein sequence ID" value="CAJ1402207.1"/>
    <property type="molecule type" value="Genomic_DNA"/>
</dbReference>
<feature type="compositionally biased region" description="Pro residues" evidence="1">
    <location>
        <begin position="177"/>
        <end position="196"/>
    </location>
</feature>
<proteinExistence type="predicted"/>
<feature type="compositionally biased region" description="Basic and acidic residues" evidence="1">
    <location>
        <begin position="347"/>
        <end position="367"/>
    </location>
</feature>
<evidence type="ECO:0000256" key="1">
    <source>
        <dbReference type="SAM" id="MobiDB-lite"/>
    </source>
</evidence>
<reference evidence="2" key="1">
    <citation type="submission" date="2023-08" db="EMBL/GenBank/DDBJ databases">
        <authorList>
            <person name="Chen Y."/>
            <person name="Shah S."/>
            <person name="Dougan E. K."/>
            <person name="Thang M."/>
            <person name="Chan C."/>
        </authorList>
    </citation>
    <scope>NUCLEOTIDE SEQUENCE</scope>
</reference>
<gene>
    <name evidence="2" type="ORF">EVOR1521_LOCUS25150</name>
</gene>
<evidence type="ECO:0000313" key="3">
    <source>
        <dbReference type="Proteomes" id="UP001178507"/>
    </source>
</evidence>
<dbReference type="Proteomes" id="UP001178507">
    <property type="component" value="Unassembled WGS sequence"/>
</dbReference>
<evidence type="ECO:0000313" key="2">
    <source>
        <dbReference type="EMBL" id="CAJ1402207.1"/>
    </source>
</evidence>
<feature type="compositionally biased region" description="Basic and acidic residues" evidence="1">
    <location>
        <begin position="263"/>
        <end position="284"/>
    </location>
</feature>
<feature type="region of interest" description="Disordered" evidence="1">
    <location>
        <begin position="347"/>
        <end position="392"/>
    </location>
</feature>
<keyword evidence="3" id="KW-1185">Reference proteome</keyword>
<feature type="compositionally biased region" description="Basic and acidic residues" evidence="1">
    <location>
        <begin position="378"/>
        <end position="392"/>
    </location>
</feature>
<accession>A0AA36JAR5</accession>
<sequence>MAWQMQQQMRPPQAQMRPPPAQQRPPMQGAGKASGKGGCVQSVQRLVSQAAAQGRPQPPPPPTPANSAAASGNIVVTGCNNATVSKIIKGSYSVSGSNHGKPVYKKDNTEPNVTVLIYYWDERDGPNFTGWWFGPKVGGDQVWSHAENRTAPMPPPGGWKVPWDGQVDPSLKLSTAPKPPPPAHTPAHTPPTPTPPAGKGHVVAARPQGGARPMSQAARQVVPPAASGARPALDPQKQVLEADRRRQAEEMKRKAAEMNAHVKQREEESKRRREEEDQKAKERTAVSSVRLCIRTVRGANPAGYEVARQKLEDAVAANLELLGSQAAKVGLEAEQALQHAQQRIDEINEHKVQEEKRKLNQEQRIKDDEEQATNFSEQVKRDAEMHQQKLQE</sequence>
<feature type="region of interest" description="Disordered" evidence="1">
    <location>
        <begin position="1"/>
        <end position="69"/>
    </location>
</feature>
<feature type="compositionally biased region" description="Basic and acidic residues" evidence="1">
    <location>
        <begin position="240"/>
        <end position="256"/>
    </location>
</feature>
<organism evidence="2 3">
    <name type="scientific">Effrenium voratum</name>
    <dbReference type="NCBI Taxonomy" id="2562239"/>
    <lineage>
        <taxon>Eukaryota</taxon>
        <taxon>Sar</taxon>
        <taxon>Alveolata</taxon>
        <taxon>Dinophyceae</taxon>
        <taxon>Suessiales</taxon>
        <taxon>Symbiodiniaceae</taxon>
        <taxon>Effrenium</taxon>
    </lineage>
</organism>